<name>V5I304_BYSSN</name>
<evidence type="ECO:0000256" key="3">
    <source>
        <dbReference type="ARBA" id="ARBA00022989"/>
    </source>
</evidence>
<evidence type="ECO:0000313" key="9">
    <source>
        <dbReference type="Proteomes" id="UP000018001"/>
    </source>
</evidence>
<keyword evidence="3 6" id="KW-1133">Transmembrane helix</keyword>
<reference evidence="9" key="1">
    <citation type="journal article" date="2014" name="Genome Announc.">
        <title>Draft genome sequence of the formaldehyde-resistant fungus Byssochlamys spectabilis No. 5 (anamorph Paecilomyces variotii No. 5) (NBRC109023).</title>
        <authorList>
            <person name="Oka T."/>
            <person name="Ekino K."/>
            <person name="Fukuda K."/>
            <person name="Nomura Y."/>
        </authorList>
    </citation>
    <scope>NUCLEOTIDE SEQUENCE [LARGE SCALE GENOMIC DNA]</scope>
    <source>
        <strain evidence="9">No. 5 / NBRC 109023</strain>
    </source>
</reference>
<dbReference type="SUPFAM" id="SSF103473">
    <property type="entry name" value="MFS general substrate transporter"/>
    <property type="match status" value="1"/>
</dbReference>
<feature type="transmembrane region" description="Helical" evidence="6">
    <location>
        <begin position="183"/>
        <end position="203"/>
    </location>
</feature>
<feature type="transmembrane region" description="Helical" evidence="6">
    <location>
        <begin position="150"/>
        <end position="171"/>
    </location>
</feature>
<protein>
    <recommendedName>
        <fullName evidence="7">Major facilitator superfamily (MFS) profile domain-containing protein</fullName>
    </recommendedName>
</protein>
<feature type="transmembrane region" description="Helical" evidence="6">
    <location>
        <begin position="250"/>
        <end position="270"/>
    </location>
</feature>
<feature type="transmembrane region" description="Helical" evidence="6">
    <location>
        <begin position="403"/>
        <end position="421"/>
    </location>
</feature>
<dbReference type="HOGENOM" id="CLU_000960_27_2_1"/>
<dbReference type="PANTHER" id="PTHR42718:SF11">
    <property type="entry name" value="MAJOR FACILITATOR SUPERFAMILY (MFS) PROFILE DOMAIN-CONTAINING PROTEIN"/>
    <property type="match status" value="1"/>
</dbReference>
<dbReference type="AlphaFoldDB" id="V5I304"/>
<dbReference type="InterPro" id="IPR020846">
    <property type="entry name" value="MFS_dom"/>
</dbReference>
<dbReference type="InterPro" id="IPR011701">
    <property type="entry name" value="MFS"/>
</dbReference>
<evidence type="ECO:0000256" key="2">
    <source>
        <dbReference type="ARBA" id="ARBA00022692"/>
    </source>
</evidence>
<evidence type="ECO:0000256" key="1">
    <source>
        <dbReference type="ARBA" id="ARBA00004141"/>
    </source>
</evidence>
<keyword evidence="4 6" id="KW-0472">Membrane</keyword>
<dbReference type="GO" id="GO:0016020">
    <property type="term" value="C:membrane"/>
    <property type="evidence" value="ECO:0007669"/>
    <property type="project" value="UniProtKB-SubCell"/>
</dbReference>
<keyword evidence="2 6" id="KW-0812">Transmembrane</keyword>
<dbReference type="eggNOG" id="KOG0254">
    <property type="taxonomic scope" value="Eukaryota"/>
</dbReference>
<dbReference type="PROSITE" id="PS50850">
    <property type="entry name" value="MFS"/>
    <property type="match status" value="1"/>
</dbReference>
<keyword evidence="9" id="KW-1185">Reference proteome</keyword>
<evidence type="ECO:0000313" key="8">
    <source>
        <dbReference type="EMBL" id="GAD97380.1"/>
    </source>
</evidence>
<accession>V5I304</accession>
<feature type="transmembrane region" description="Helical" evidence="6">
    <location>
        <begin position="365"/>
        <end position="391"/>
    </location>
</feature>
<dbReference type="InParanoid" id="V5I304"/>
<dbReference type="Gene3D" id="1.20.1250.20">
    <property type="entry name" value="MFS general substrate transporter like domains"/>
    <property type="match status" value="2"/>
</dbReference>
<evidence type="ECO:0000256" key="4">
    <source>
        <dbReference type="ARBA" id="ARBA00023136"/>
    </source>
</evidence>
<proteinExistence type="predicted"/>
<sequence length="481" mass="52726">MFEDIEALPTTASPDPQREDDKHRCHVVSLEKADIDRLGRQKPDTLKSSLAEIAFVASVLLSTMLAEMVIGGFNILLPPLSEDLNIARENRTWPSNAFSLVSGALLLPFGRLGDMYGGYYMFLYGNIWMAVWSLIAGFSQNYVMLVVCRALQGIGSAAFMPAGVMLLGSIYRPGPRKNTVFSLYGGCAPFGFFIGILIAGVCAQYLHWEWFFWIGGVLQTMLCVLVYLSISHQKQQSHGCMDCSHHGWTSPEILVTLCLGLLLFFTFILFKPRYMKTLFLALFLVYGSFGIYLLYASFYIETILDVSPILTAVWFSPMVLGGITIAVLGGVTLHRLSGTVLIMLSTNGSLVSVLLFALIPAKPNYWAWILPAMVSATIGIDIMYNVTNVFITSNVPREQQGIAGAYINALFPLGMSFFLGVADNVASATAHLGLERSYKSAFFLGVGLSAASTLLIVVGVRIGKAKSDLTFEEKEQLTVKP</sequence>
<feature type="transmembrane region" description="Helical" evidence="6">
    <location>
        <begin position="119"/>
        <end position="138"/>
    </location>
</feature>
<organism evidence="8 9">
    <name type="scientific">Byssochlamys spectabilis (strain No. 5 / NBRC 109023)</name>
    <name type="common">Paecilomyces variotii</name>
    <dbReference type="NCBI Taxonomy" id="1356009"/>
    <lineage>
        <taxon>Eukaryota</taxon>
        <taxon>Fungi</taxon>
        <taxon>Dikarya</taxon>
        <taxon>Ascomycota</taxon>
        <taxon>Pezizomycotina</taxon>
        <taxon>Eurotiomycetes</taxon>
        <taxon>Eurotiomycetidae</taxon>
        <taxon>Eurotiales</taxon>
        <taxon>Thermoascaceae</taxon>
        <taxon>Paecilomyces</taxon>
    </lineage>
</organism>
<feature type="transmembrane region" description="Helical" evidence="6">
    <location>
        <begin position="441"/>
        <end position="460"/>
    </location>
</feature>
<feature type="transmembrane region" description="Helical" evidence="6">
    <location>
        <begin position="53"/>
        <end position="77"/>
    </location>
</feature>
<evidence type="ECO:0000256" key="5">
    <source>
        <dbReference type="SAM" id="MobiDB-lite"/>
    </source>
</evidence>
<dbReference type="InterPro" id="IPR036259">
    <property type="entry name" value="MFS_trans_sf"/>
</dbReference>
<feature type="region of interest" description="Disordered" evidence="5">
    <location>
        <begin position="1"/>
        <end position="22"/>
    </location>
</feature>
<comment type="subcellular location">
    <subcellularLocation>
        <location evidence="1">Membrane</location>
        <topology evidence="1">Multi-pass membrane protein</topology>
    </subcellularLocation>
</comment>
<dbReference type="OrthoDB" id="5086884at2759"/>
<evidence type="ECO:0000256" key="6">
    <source>
        <dbReference type="SAM" id="Phobius"/>
    </source>
</evidence>
<feature type="transmembrane region" description="Helical" evidence="6">
    <location>
        <begin position="340"/>
        <end position="359"/>
    </location>
</feature>
<dbReference type="Pfam" id="PF07690">
    <property type="entry name" value="MFS_1"/>
    <property type="match status" value="1"/>
</dbReference>
<dbReference type="GO" id="GO:0022857">
    <property type="term" value="F:transmembrane transporter activity"/>
    <property type="evidence" value="ECO:0007669"/>
    <property type="project" value="InterPro"/>
</dbReference>
<gene>
    <name evidence="8" type="ORF">PVAR5_6055</name>
</gene>
<dbReference type="PANTHER" id="PTHR42718">
    <property type="entry name" value="MAJOR FACILITATOR SUPERFAMILY MULTIDRUG TRANSPORTER MFSC"/>
    <property type="match status" value="1"/>
</dbReference>
<feature type="transmembrane region" description="Helical" evidence="6">
    <location>
        <begin position="312"/>
        <end position="333"/>
    </location>
</feature>
<feature type="transmembrane region" description="Helical" evidence="6">
    <location>
        <begin position="210"/>
        <end position="230"/>
    </location>
</feature>
<feature type="transmembrane region" description="Helical" evidence="6">
    <location>
        <begin position="277"/>
        <end position="300"/>
    </location>
</feature>
<dbReference type="Proteomes" id="UP000018001">
    <property type="component" value="Unassembled WGS sequence"/>
</dbReference>
<evidence type="ECO:0000259" key="7">
    <source>
        <dbReference type="PROSITE" id="PS50850"/>
    </source>
</evidence>
<dbReference type="EMBL" id="BAUL01000197">
    <property type="protein sequence ID" value="GAD97380.1"/>
    <property type="molecule type" value="Genomic_DNA"/>
</dbReference>
<feature type="domain" description="Major facilitator superfamily (MFS) profile" evidence="7">
    <location>
        <begin position="55"/>
        <end position="464"/>
    </location>
</feature>
<comment type="caution">
    <text evidence="8">The sequence shown here is derived from an EMBL/GenBank/DDBJ whole genome shotgun (WGS) entry which is preliminary data.</text>
</comment>